<evidence type="ECO:0000256" key="2">
    <source>
        <dbReference type="ARBA" id="ARBA00022692"/>
    </source>
</evidence>
<dbReference type="AlphaFoldDB" id="A0A9W9JW21"/>
<reference evidence="9" key="2">
    <citation type="journal article" date="2023" name="IMA Fungus">
        <title>Comparative genomic study of the Penicillium genus elucidates a diverse pangenome and 15 lateral gene transfer events.</title>
        <authorList>
            <person name="Petersen C."/>
            <person name="Sorensen T."/>
            <person name="Nielsen M.R."/>
            <person name="Sondergaard T.E."/>
            <person name="Sorensen J.L."/>
            <person name="Fitzpatrick D.A."/>
            <person name="Frisvad J.C."/>
            <person name="Nielsen K.L."/>
        </authorList>
    </citation>
    <scope>NUCLEOTIDE SEQUENCE</scope>
    <source>
        <strain evidence="9">IBT 34128</strain>
    </source>
</reference>
<comment type="subcellular location">
    <subcellularLocation>
        <location evidence="1">Membrane</location>
        <topology evidence="1">Multi-pass membrane protein</topology>
    </subcellularLocation>
</comment>
<feature type="transmembrane region" description="Helical" evidence="7">
    <location>
        <begin position="193"/>
        <end position="213"/>
    </location>
</feature>
<evidence type="ECO:0000313" key="9">
    <source>
        <dbReference type="EMBL" id="KAJ5083954.1"/>
    </source>
</evidence>
<keyword evidence="4 7" id="KW-0472">Membrane</keyword>
<dbReference type="GeneID" id="81398227"/>
<protein>
    <recommendedName>
        <fullName evidence="8">Rhodopsin domain-containing protein</fullName>
    </recommendedName>
</protein>
<comment type="similarity">
    <text evidence="5">Belongs to the SAT4 family.</text>
</comment>
<feature type="transmembrane region" description="Helical" evidence="7">
    <location>
        <begin position="271"/>
        <end position="292"/>
    </location>
</feature>
<feature type="transmembrane region" description="Helical" evidence="7">
    <location>
        <begin position="160"/>
        <end position="181"/>
    </location>
</feature>
<keyword evidence="3 7" id="KW-1133">Transmembrane helix</keyword>
<proteinExistence type="inferred from homology"/>
<dbReference type="PANTHER" id="PTHR33048">
    <property type="entry name" value="PTH11-LIKE INTEGRAL MEMBRANE PROTEIN (AFU_ORTHOLOGUE AFUA_5G11245)"/>
    <property type="match status" value="1"/>
</dbReference>
<dbReference type="Pfam" id="PF20684">
    <property type="entry name" value="Fung_rhodopsin"/>
    <property type="match status" value="1"/>
</dbReference>
<feature type="transmembrane region" description="Helical" evidence="7">
    <location>
        <begin position="233"/>
        <end position="259"/>
    </location>
</feature>
<dbReference type="PANTHER" id="PTHR33048:SF163">
    <property type="entry name" value="INTEGRAL MEMBRANE PROTEIN (AFU_ORTHOLOGUE AFUA_8G05510)"/>
    <property type="match status" value="1"/>
</dbReference>
<feature type="domain" description="Rhodopsin" evidence="8">
    <location>
        <begin position="177"/>
        <end position="417"/>
    </location>
</feature>
<evidence type="ECO:0000256" key="3">
    <source>
        <dbReference type="ARBA" id="ARBA00022989"/>
    </source>
</evidence>
<evidence type="ECO:0000256" key="1">
    <source>
        <dbReference type="ARBA" id="ARBA00004141"/>
    </source>
</evidence>
<dbReference type="InterPro" id="IPR049326">
    <property type="entry name" value="Rhodopsin_dom_fungi"/>
</dbReference>
<keyword evidence="10" id="KW-1185">Reference proteome</keyword>
<evidence type="ECO:0000256" key="4">
    <source>
        <dbReference type="ARBA" id="ARBA00023136"/>
    </source>
</evidence>
<evidence type="ECO:0000313" key="10">
    <source>
        <dbReference type="Proteomes" id="UP001141434"/>
    </source>
</evidence>
<dbReference type="GO" id="GO:0016020">
    <property type="term" value="C:membrane"/>
    <property type="evidence" value="ECO:0007669"/>
    <property type="project" value="UniProtKB-SubCell"/>
</dbReference>
<dbReference type="EMBL" id="JAPMSZ010000011">
    <property type="protein sequence ID" value="KAJ5083954.1"/>
    <property type="molecule type" value="Genomic_DNA"/>
</dbReference>
<sequence length="488" mass="54696">MPSTGWANPHVWCGARGREEKIPERFVAKFEFHGRLGRSQHAVSGVMEKSYQAAPCGSTTCHGLIHADHCNEALPSDVEGSHRWTSAFVNRAGDVPGPQILIWLLKWTLNSAEPALDAGFSGDPTLIFFLLSERRWRVRAMELPPPPPGLDIYEDNTSRVIASVLAPAIIAVIAVGLRIWARYVSKAKFYWDDYLIIVALVFSSGNCVLNILMAKLGGMGKHIWNPSVDLGVIWQLVFAMEFVYSCTIPAIKMSVIMFYHRIFPIQRFTYVLYFCSFLALGWFFGVMVVNLVQCHPISYFWKKYEDPTAKGTCIDVEAYFMGNGIAEAVTDWIILAVPFHRVWKLNMPTPQKLAVLGIFGLGAFACIAGALRCYAVEIMTESLDIPWNFGRGFIWSSIEPSLGIISACLPTLRPLFRYLYPTGFASSQKPSDFYRLQDRENFRSGNDGVAPNNAVRKGSEDSEARLQPKNDAIMVRQDSIWSSKQSHS</sequence>
<feature type="region of interest" description="Disordered" evidence="6">
    <location>
        <begin position="445"/>
        <end position="469"/>
    </location>
</feature>
<feature type="compositionally biased region" description="Basic and acidic residues" evidence="6">
    <location>
        <begin position="457"/>
        <end position="468"/>
    </location>
</feature>
<evidence type="ECO:0000256" key="7">
    <source>
        <dbReference type="SAM" id="Phobius"/>
    </source>
</evidence>
<dbReference type="RefSeq" id="XP_056507351.1">
    <property type="nucleotide sequence ID" value="XM_056659058.1"/>
</dbReference>
<evidence type="ECO:0000256" key="5">
    <source>
        <dbReference type="ARBA" id="ARBA00038359"/>
    </source>
</evidence>
<evidence type="ECO:0000256" key="6">
    <source>
        <dbReference type="SAM" id="MobiDB-lite"/>
    </source>
</evidence>
<accession>A0A9W9JW21</accession>
<keyword evidence="2 7" id="KW-0812">Transmembrane</keyword>
<feature type="transmembrane region" description="Helical" evidence="7">
    <location>
        <begin position="353"/>
        <end position="375"/>
    </location>
</feature>
<evidence type="ECO:0000259" key="8">
    <source>
        <dbReference type="Pfam" id="PF20684"/>
    </source>
</evidence>
<gene>
    <name evidence="9" type="ORF">NUU61_008533</name>
</gene>
<dbReference type="InterPro" id="IPR052337">
    <property type="entry name" value="SAT4-like"/>
</dbReference>
<organism evidence="9 10">
    <name type="scientific">Penicillium alfredii</name>
    <dbReference type="NCBI Taxonomy" id="1506179"/>
    <lineage>
        <taxon>Eukaryota</taxon>
        <taxon>Fungi</taxon>
        <taxon>Dikarya</taxon>
        <taxon>Ascomycota</taxon>
        <taxon>Pezizomycotina</taxon>
        <taxon>Eurotiomycetes</taxon>
        <taxon>Eurotiomycetidae</taxon>
        <taxon>Eurotiales</taxon>
        <taxon>Aspergillaceae</taxon>
        <taxon>Penicillium</taxon>
    </lineage>
</organism>
<dbReference type="Proteomes" id="UP001141434">
    <property type="component" value="Unassembled WGS sequence"/>
</dbReference>
<reference evidence="9" key="1">
    <citation type="submission" date="2022-11" db="EMBL/GenBank/DDBJ databases">
        <authorList>
            <person name="Petersen C."/>
        </authorList>
    </citation>
    <scope>NUCLEOTIDE SEQUENCE</scope>
    <source>
        <strain evidence="9">IBT 34128</strain>
    </source>
</reference>
<dbReference type="OrthoDB" id="3934549at2759"/>
<comment type="caution">
    <text evidence="9">The sequence shown here is derived from an EMBL/GenBank/DDBJ whole genome shotgun (WGS) entry which is preliminary data.</text>
</comment>
<name>A0A9W9JW21_9EURO</name>